<feature type="transmembrane region" description="Helical" evidence="7">
    <location>
        <begin position="315"/>
        <end position="337"/>
    </location>
</feature>
<feature type="transmembrane region" description="Helical" evidence="7">
    <location>
        <begin position="357"/>
        <end position="379"/>
    </location>
</feature>
<dbReference type="Pfam" id="PF21088">
    <property type="entry name" value="MS_channel_1st"/>
    <property type="match status" value="1"/>
</dbReference>
<evidence type="ECO:0000313" key="12">
    <source>
        <dbReference type="Proteomes" id="UP000028486"/>
    </source>
</evidence>
<dbReference type="PATRIC" id="fig|1244531.5.peg.1821"/>
<evidence type="ECO:0000259" key="9">
    <source>
        <dbReference type="Pfam" id="PF21082"/>
    </source>
</evidence>
<accession>A0A076FDH5</accession>
<dbReference type="InterPro" id="IPR049278">
    <property type="entry name" value="MS_channel_C"/>
</dbReference>
<dbReference type="eggNOG" id="COG0668">
    <property type="taxonomic scope" value="Bacteria"/>
</dbReference>
<comment type="subcellular location">
    <subcellularLocation>
        <location evidence="1">Cell membrane</location>
        <topology evidence="1">Multi-pass membrane protein</topology>
    </subcellularLocation>
</comment>
<dbReference type="SUPFAM" id="SSF50182">
    <property type="entry name" value="Sm-like ribonucleoproteins"/>
    <property type="match status" value="1"/>
</dbReference>
<protein>
    <submittedName>
        <fullName evidence="11">Mechanosensitive ion channel family protein</fullName>
    </submittedName>
</protein>
<dbReference type="GO" id="GO:0008381">
    <property type="term" value="F:mechanosensitive monoatomic ion channel activity"/>
    <property type="evidence" value="ECO:0007669"/>
    <property type="project" value="UniProtKB-ARBA"/>
</dbReference>
<gene>
    <name evidence="11" type="ORF">CIG1485E_1621</name>
</gene>
<evidence type="ECO:0000256" key="6">
    <source>
        <dbReference type="ARBA" id="ARBA00023136"/>
    </source>
</evidence>
<keyword evidence="3" id="KW-1003">Cell membrane</keyword>
<dbReference type="Gene3D" id="1.10.287.1260">
    <property type="match status" value="1"/>
</dbReference>
<sequence length="624" mass="70884">MTKFITKFLLIFSICLSAYGQDKDKNLIDVITEIKTINHQILIIKDQNKDKNGTNQELDAVTLKKQRLLESISVFITNYSKADIKEFDSLKQTLDKRIKNYQEGSNKYIQTKIEILSLEIKSSFYNAMLSLSNAFKANADQSEINSILQNGIISVQTDSYHDLKALKDSLSETNKSDFSDLLLNLDIQKQTYEEILSYLSSHSDLLASNFLFSSLNLKVVINYINELVPFDTNKFNFGKFILIIAIFVFFISLRKSLSKIIFVLFTIFLHKEKIENQTLREQFISIIRRPISVFLIAYSVDVCLSVFFYPSPVPIRIANLFVIIYIVLISWLFVGMLDGYGMVALSKLAQKSGRKEVVNLIIKILYFIIIIIAILMILSRLGFDISTLIASLGIGGLAVALATKDIIANFFASILLLFDNSFSQGDWIVCAGVEGTVVEVGLRKTTIRTFDNSLVFVPNSKIMSENVKNWNRRKIGRQIKMSIGLTYSSTPAQIKECINEIKTMLQNHPGIAKSGEDSALNSKDVRLKYKQNMVSVDDLAGYKSNLFVVLDEFGDNSINILIYCFSKTVIWGEFLETKQDVMLKIMDILSKYEVDFAFPSQSLYIEKLPKIEYDFINSKESKNA</sequence>
<proteinExistence type="inferred from homology"/>
<feature type="domain" description="Mechanosensitive ion channel transmembrane helices 2/3" evidence="10">
    <location>
        <begin position="363"/>
        <end position="402"/>
    </location>
</feature>
<feature type="transmembrane region" description="Helical" evidence="7">
    <location>
        <begin position="290"/>
        <end position="309"/>
    </location>
</feature>
<dbReference type="Pfam" id="PF21082">
    <property type="entry name" value="MS_channel_3rd"/>
    <property type="match status" value="1"/>
</dbReference>
<dbReference type="Proteomes" id="UP000028486">
    <property type="component" value="Chromosome"/>
</dbReference>
<dbReference type="InterPro" id="IPR011066">
    <property type="entry name" value="MscS_channel_C_sf"/>
</dbReference>
<dbReference type="SUPFAM" id="SSF82861">
    <property type="entry name" value="Mechanosensitive channel protein MscS (YggB), transmembrane region"/>
    <property type="match status" value="1"/>
</dbReference>
<evidence type="ECO:0000256" key="7">
    <source>
        <dbReference type="SAM" id="Phobius"/>
    </source>
</evidence>
<evidence type="ECO:0000259" key="10">
    <source>
        <dbReference type="Pfam" id="PF21088"/>
    </source>
</evidence>
<dbReference type="HOGENOM" id="CLU_026710_0_0_7"/>
<dbReference type="EMBL" id="CP009043">
    <property type="protein sequence ID" value="AII15437.1"/>
    <property type="molecule type" value="Genomic_DNA"/>
</dbReference>
<dbReference type="InterPro" id="IPR049142">
    <property type="entry name" value="MS_channel_1st"/>
</dbReference>
<comment type="similarity">
    <text evidence="2">Belongs to the MscS (TC 1.A.23) family.</text>
</comment>
<dbReference type="OrthoDB" id="9775207at2"/>
<feature type="transmembrane region" description="Helical" evidence="7">
    <location>
        <begin position="240"/>
        <end position="269"/>
    </location>
</feature>
<evidence type="ECO:0000259" key="8">
    <source>
        <dbReference type="Pfam" id="PF00924"/>
    </source>
</evidence>
<dbReference type="Pfam" id="PF00924">
    <property type="entry name" value="MS_channel_2nd"/>
    <property type="match status" value="1"/>
</dbReference>
<evidence type="ECO:0000256" key="3">
    <source>
        <dbReference type="ARBA" id="ARBA00022475"/>
    </source>
</evidence>
<keyword evidence="12" id="KW-1185">Reference proteome</keyword>
<dbReference type="AlphaFoldDB" id="A0A076FDH5"/>
<organism evidence="11 12">
    <name type="scientific">Campylobacter iguaniorum</name>
    <dbReference type="NCBI Taxonomy" id="1244531"/>
    <lineage>
        <taxon>Bacteria</taxon>
        <taxon>Pseudomonadati</taxon>
        <taxon>Campylobacterota</taxon>
        <taxon>Epsilonproteobacteria</taxon>
        <taxon>Campylobacterales</taxon>
        <taxon>Campylobacteraceae</taxon>
        <taxon>Campylobacter</taxon>
    </lineage>
</organism>
<dbReference type="InterPro" id="IPR045042">
    <property type="entry name" value="YnaI-like"/>
</dbReference>
<evidence type="ECO:0000256" key="5">
    <source>
        <dbReference type="ARBA" id="ARBA00022989"/>
    </source>
</evidence>
<dbReference type="Gene3D" id="3.30.70.100">
    <property type="match status" value="1"/>
</dbReference>
<dbReference type="SUPFAM" id="SSF82689">
    <property type="entry name" value="Mechanosensitive channel protein MscS (YggB), C-terminal domain"/>
    <property type="match status" value="1"/>
</dbReference>
<feature type="domain" description="Mechanosensitive ion channel MscS" evidence="8">
    <location>
        <begin position="405"/>
        <end position="472"/>
    </location>
</feature>
<dbReference type="STRING" id="1244531.CIG2463D_1818"/>
<dbReference type="InterPro" id="IPR010920">
    <property type="entry name" value="LSM_dom_sf"/>
</dbReference>
<dbReference type="RefSeq" id="WP_038455307.1">
    <property type="nucleotide sequence ID" value="NZ_CP009043.1"/>
</dbReference>
<dbReference type="GO" id="GO:0005886">
    <property type="term" value="C:plasma membrane"/>
    <property type="evidence" value="ECO:0007669"/>
    <property type="project" value="UniProtKB-SubCell"/>
</dbReference>
<dbReference type="Gene3D" id="2.30.30.60">
    <property type="match status" value="1"/>
</dbReference>
<keyword evidence="4 7" id="KW-0812">Transmembrane</keyword>
<feature type="domain" description="Mechanosensitive ion channel MscS C-terminal" evidence="9">
    <location>
        <begin position="479"/>
        <end position="595"/>
    </location>
</feature>
<dbReference type="KEGG" id="caj:CIG1485E_1621"/>
<evidence type="ECO:0000313" key="11">
    <source>
        <dbReference type="EMBL" id="AII15437.1"/>
    </source>
</evidence>
<dbReference type="PANTHER" id="PTHR43634:SF2">
    <property type="entry name" value="LOW CONDUCTANCE MECHANOSENSITIVE CHANNEL YNAI"/>
    <property type="match status" value="1"/>
</dbReference>
<keyword evidence="6 7" id="KW-0472">Membrane</keyword>
<dbReference type="PANTHER" id="PTHR43634">
    <property type="entry name" value="OW CONDUCTANCE MECHANOSENSITIVE CHANNEL"/>
    <property type="match status" value="1"/>
</dbReference>
<evidence type="ECO:0000256" key="4">
    <source>
        <dbReference type="ARBA" id="ARBA00022692"/>
    </source>
</evidence>
<evidence type="ECO:0000256" key="1">
    <source>
        <dbReference type="ARBA" id="ARBA00004651"/>
    </source>
</evidence>
<keyword evidence="5 7" id="KW-1133">Transmembrane helix</keyword>
<dbReference type="InterPro" id="IPR023408">
    <property type="entry name" value="MscS_beta-dom_sf"/>
</dbReference>
<dbReference type="InterPro" id="IPR011014">
    <property type="entry name" value="MscS_channel_TM-2"/>
</dbReference>
<dbReference type="InterPro" id="IPR006685">
    <property type="entry name" value="MscS_channel_2nd"/>
</dbReference>
<evidence type="ECO:0000256" key="2">
    <source>
        <dbReference type="ARBA" id="ARBA00008017"/>
    </source>
</evidence>
<reference evidence="12" key="1">
    <citation type="journal article" date="2014" name="Genome Announc.">
        <title>Complete Genome Sequence of Campylobacter iguaniorum Strain 1485ET, Isolated from a Bearded Dragon (Pogona vitticeps).</title>
        <authorList>
            <person name="Gilbert M.J."/>
            <person name="Miller W.G."/>
            <person name="Yee E."/>
            <person name="Kik M."/>
            <person name="Wagenaar J.A."/>
            <person name="Duim B."/>
        </authorList>
    </citation>
    <scope>NUCLEOTIDE SEQUENCE [LARGE SCALE GENOMIC DNA]</scope>
    <source>
        <strain evidence="12">1485E</strain>
    </source>
</reference>
<name>A0A076FDH5_9BACT</name>